<evidence type="ECO:0000256" key="1">
    <source>
        <dbReference type="SAM" id="MobiDB-lite"/>
    </source>
</evidence>
<protein>
    <submittedName>
        <fullName evidence="2">Uncharacterized protein</fullName>
    </submittedName>
</protein>
<sequence>MVSPAAAAAISTRVRAVYPKHHQCTHHIVTRLYTKEHRCMICYETGQFGWLYRCAQDRELLLDDDWETGFQEKLDPLCDIFERPGSRPRSPQSRLSKLEFLNEITNEQLKTYTPSQLSLILEQRSHLHDVIIEDSEHEALAFRDTQISKSTGARLTLRQSTSTPETPLVDNEKPWLPHKGGECQFKMPTYLPREGLSES</sequence>
<organism evidence="2 3">
    <name type="scientific">Lachnellula suecica</name>
    <dbReference type="NCBI Taxonomy" id="602035"/>
    <lineage>
        <taxon>Eukaryota</taxon>
        <taxon>Fungi</taxon>
        <taxon>Dikarya</taxon>
        <taxon>Ascomycota</taxon>
        <taxon>Pezizomycotina</taxon>
        <taxon>Leotiomycetes</taxon>
        <taxon>Helotiales</taxon>
        <taxon>Lachnaceae</taxon>
        <taxon>Lachnellula</taxon>
    </lineage>
</organism>
<evidence type="ECO:0000313" key="3">
    <source>
        <dbReference type="Proteomes" id="UP000469558"/>
    </source>
</evidence>
<evidence type="ECO:0000313" key="2">
    <source>
        <dbReference type="EMBL" id="TVY75608.1"/>
    </source>
</evidence>
<accession>A0A8T9C0M3</accession>
<dbReference type="OrthoDB" id="4776522at2759"/>
<comment type="caution">
    <text evidence="2">The sequence shown here is derived from an EMBL/GenBank/DDBJ whole genome shotgun (WGS) entry which is preliminary data.</text>
</comment>
<feature type="region of interest" description="Disordered" evidence="1">
    <location>
        <begin position="156"/>
        <end position="199"/>
    </location>
</feature>
<name>A0A8T9C0M3_9HELO</name>
<feature type="compositionally biased region" description="Polar residues" evidence="1">
    <location>
        <begin position="156"/>
        <end position="165"/>
    </location>
</feature>
<dbReference type="Proteomes" id="UP000469558">
    <property type="component" value="Unassembled WGS sequence"/>
</dbReference>
<dbReference type="EMBL" id="QGMK01001005">
    <property type="protein sequence ID" value="TVY75608.1"/>
    <property type="molecule type" value="Genomic_DNA"/>
</dbReference>
<reference evidence="2 3" key="1">
    <citation type="submission" date="2018-05" db="EMBL/GenBank/DDBJ databases">
        <title>Genome sequencing and assembly of the regulated plant pathogen Lachnellula willkommii and related sister species for the development of diagnostic species identification markers.</title>
        <authorList>
            <person name="Giroux E."/>
            <person name="Bilodeau G."/>
        </authorList>
    </citation>
    <scope>NUCLEOTIDE SEQUENCE [LARGE SCALE GENOMIC DNA]</scope>
    <source>
        <strain evidence="2 3">CBS 268.59</strain>
    </source>
</reference>
<feature type="compositionally biased region" description="Basic and acidic residues" evidence="1">
    <location>
        <begin position="170"/>
        <end position="181"/>
    </location>
</feature>
<keyword evidence="3" id="KW-1185">Reference proteome</keyword>
<dbReference type="AlphaFoldDB" id="A0A8T9C0M3"/>
<proteinExistence type="predicted"/>
<gene>
    <name evidence="2" type="ORF">LSUE1_G006293</name>
</gene>